<comment type="caution">
    <text evidence="1">The sequence shown here is derived from an EMBL/GenBank/DDBJ whole genome shotgun (WGS) entry which is preliminary data.</text>
</comment>
<dbReference type="AlphaFoldDB" id="A0A645ECU7"/>
<evidence type="ECO:0000313" key="1">
    <source>
        <dbReference type="EMBL" id="MPM99171.1"/>
    </source>
</evidence>
<dbReference type="Gene3D" id="3.40.50.300">
    <property type="entry name" value="P-loop containing nucleotide triphosphate hydrolases"/>
    <property type="match status" value="1"/>
</dbReference>
<sequence length="169" mass="19316">MKIYIVGSVGSGKSTLARRASEKMNVPCFHLDEVVHVPDATASWGNRKRPVEERDALFREMLASSDYIMEDAGRECFLEGMRLADAVVLLDPTPLVRRKRILFRWVRQNLGLEKCIYRPRFVVLKSMFGWARNYEAGKDGMKARLAPFSDKLVVLRRNGDVRAWLDGLA</sequence>
<proteinExistence type="predicted"/>
<protein>
    <recommendedName>
        <fullName evidence="2">Shikimate kinase</fullName>
    </recommendedName>
</protein>
<dbReference type="InterPro" id="IPR027417">
    <property type="entry name" value="P-loop_NTPase"/>
</dbReference>
<evidence type="ECO:0008006" key="2">
    <source>
        <dbReference type="Google" id="ProtNLM"/>
    </source>
</evidence>
<dbReference type="InterPro" id="IPR052922">
    <property type="entry name" value="Cytidylate_Kinase-2"/>
</dbReference>
<dbReference type="SUPFAM" id="SSF52540">
    <property type="entry name" value="P-loop containing nucleoside triphosphate hydrolases"/>
    <property type="match status" value="1"/>
</dbReference>
<gene>
    <name evidence="1" type="ORF">SDC9_146362</name>
</gene>
<reference evidence="1" key="1">
    <citation type="submission" date="2019-08" db="EMBL/GenBank/DDBJ databases">
        <authorList>
            <person name="Kucharzyk K."/>
            <person name="Murdoch R.W."/>
            <person name="Higgins S."/>
            <person name="Loffler F."/>
        </authorList>
    </citation>
    <scope>NUCLEOTIDE SEQUENCE</scope>
</reference>
<name>A0A645ECU7_9ZZZZ</name>
<organism evidence="1">
    <name type="scientific">bioreactor metagenome</name>
    <dbReference type="NCBI Taxonomy" id="1076179"/>
    <lineage>
        <taxon>unclassified sequences</taxon>
        <taxon>metagenomes</taxon>
        <taxon>ecological metagenomes</taxon>
    </lineage>
</organism>
<dbReference type="PANTHER" id="PTHR37816:SF2">
    <property type="entry name" value="DNA TOPOLOGY MODULATION PROTEIN FLAR-RELATED PROTEIN"/>
    <property type="match status" value="1"/>
</dbReference>
<dbReference type="PANTHER" id="PTHR37816">
    <property type="entry name" value="YALI0E33011P"/>
    <property type="match status" value="1"/>
</dbReference>
<accession>A0A645ECU7</accession>
<dbReference type="EMBL" id="VSSQ01045281">
    <property type="protein sequence ID" value="MPM99171.1"/>
    <property type="molecule type" value="Genomic_DNA"/>
</dbReference>